<dbReference type="Pfam" id="PF09694">
    <property type="entry name" value="Gcw_chp"/>
    <property type="match status" value="1"/>
</dbReference>
<dbReference type="AlphaFoldDB" id="A0A382EPF3"/>
<proteinExistence type="predicted"/>
<name>A0A382EPF3_9ZZZZ</name>
<gene>
    <name evidence="1" type="ORF">METZ01_LOCUS205464</name>
</gene>
<sequence length="76" mass="8112">MNLKGLIILPALALLPAVSMAQWSANVGYVSDYIYRGIFQTESSASAGIDYEGENGFSVGTWGADVGEGIETDLYF</sequence>
<accession>A0A382EPF3</accession>
<dbReference type="NCBIfam" id="TIGR02001">
    <property type="entry name" value="gcw_chp"/>
    <property type="match status" value="1"/>
</dbReference>
<protein>
    <recommendedName>
        <fullName evidence="2">Porin domain-containing protein</fullName>
    </recommendedName>
</protein>
<dbReference type="InterPro" id="IPR010239">
    <property type="entry name" value="CHP02001"/>
</dbReference>
<evidence type="ECO:0000313" key="1">
    <source>
        <dbReference type="EMBL" id="SVB52610.1"/>
    </source>
</evidence>
<dbReference type="EMBL" id="UINC01045627">
    <property type="protein sequence ID" value="SVB52610.1"/>
    <property type="molecule type" value="Genomic_DNA"/>
</dbReference>
<organism evidence="1">
    <name type="scientific">marine metagenome</name>
    <dbReference type="NCBI Taxonomy" id="408172"/>
    <lineage>
        <taxon>unclassified sequences</taxon>
        <taxon>metagenomes</taxon>
        <taxon>ecological metagenomes</taxon>
    </lineage>
</organism>
<feature type="non-terminal residue" evidence="1">
    <location>
        <position position="76"/>
    </location>
</feature>
<reference evidence="1" key="1">
    <citation type="submission" date="2018-05" db="EMBL/GenBank/DDBJ databases">
        <authorList>
            <person name="Lanie J.A."/>
            <person name="Ng W.-L."/>
            <person name="Kazmierczak K.M."/>
            <person name="Andrzejewski T.M."/>
            <person name="Davidsen T.M."/>
            <person name="Wayne K.J."/>
            <person name="Tettelin H."/>
            <person name="Glass J.I."/>
            <person name="Rusch D."/>
            <person name="Podicherti R."/>
            <person name="Tsui H.-C.T."/>
            <person name="Winkler M.E."/>
        </authorList>
    </citation>
    <scope>NUCLEOTIDE SEQUENCE</scope>
</reference>
<evidence type="ECO:0008006" key="2">
    <source>
        <dbReference type="Google" id="ProtNLM"/>
    </source>
</evidence>